<protein>
    <submittedName>
        <fullName evidence="2">Uncharacterized protein</fullName>
    </submittedName>
</protein>
<comment type="caution">
    <text evidence="2">The sequence shown here is derived from an EMBL/GenBank/DDBJ whole genome shotgun (WGS) entry which is preliminary data.</text>
</comment>
<name>A0A2L2XE86_9FIRM</name>
<reference evidence="3" key="1">
    <citation type="submission" date="2018-02" db="EMBL/GenBank/DDBJ databases">
        <title>Genome sequence of Desulfocucumis palustris strain NAW-5.</title>
        <authorList>
            <person name="Watanabe M."/>
            <person name="Kojima H."/>
            <person name="Fukui M."/>
        </authorList>
    </citation>
    <scope>NUCLEOTIDE SEQUENCE [LARGE SCALE GENOMIC DNA]</scope>
    <source>
        <strain evidence="3">NAW-5</strain>
    </source>
</reference>
<dbReference type="EMBL" id="BFAV01000141">
    <property type="protein sequence ID" value="GBF34442.1"/>
    <property type="molecule type" value="Genomic_DNA"/>
</dbReference>
<keyword evidence="3" id="KW-1185">Reference proteome</keyword>
<feature type="region of interest" description="Disordered" evidence="1">
    <location>
        <begin position="1"/>
        <end position="38"/>
    </location>
</feature>
<evidence type="ECO:0000313" key="2">
    <source>
        <dbReference type="EMBL" id="GBF34442.1"/>
    </source>
</evidence>
<feature type="compositionally biased region" description="Basic and acidic residues" evidence="1">
    <location>
        <begin position="27"/>
        <end position="38"/>
    </location>
</feature>
<evidence type="ECO:0000256" key="1">
    <source>
        <dbReference type="SAM" id="MobiDB-lite"/>
    </source>
</evidence>
<dbReference type="Proteomes" id="UP000239549">
    <property type="component" value="Unassembled WGS sequence"/>
</dbReference>
<organism evidence="2 3">
    <name type="scientific">Desulfocucumis palustris</name>
    <dbReference type="NCBI Taxonomy" id="1898651"/>
    <lineage>
        <taxon>Bacteria</taxon>
        <taxon>Bacillati</taxon>
        <taxon>Bacillota</taxon>
        <taxon>Clostridia</taxon>
        <taxon>Eubacteriales</taxon>
        <taxon>Desulfocucumaceae</taxon>
        <taxon>Desulfocucumis</taxon>
    </lineage>
</organism>
<proteinExistence type="predicted"/>
<sequence>MSRENKEQREVKGNRKENLNSVRGKQKIIDPERGPSNK</sequence>
<gene>
    <name evidence="2" type="ORF">DCCM_3560</name>
</gene>
<evidence type="ECO:0000313" key="3">
    <source>
        <dbReference type="Proteomes" id="UP000239549"/>
    </source>
</evidence>
<accession>A0A2L2XE86</accession>
<feature type="compositionally biased region" description="Basic and acidic residues" evidence="1">
    <location>
        <begin position="1"/>
        <end position="18"/>
    </location>
</feature>
<dbReference type="AlphaFoldDB" id="A0A2L2XE86"/>